<dbReference type="Pfam" id="PF13459">
    <property type="entry name" value="Fer4_15"/>
    <property type="match status" value="1"/>
</dbReference>
<evidence type="ECO:0000313" key="8">
    <source>
        <dbReference type="EMBL" id="GAA4553666.1"/>
    </source>
</evidence>
<evidence type="ECO:0000256" key="3">
    <source>
        <dbReference type="ARBA" id="ARBA00022723"/>
    </source>
</evidence>
<accession>A0ABP8RXK5</accession>
<reference evidence="9" key="1">
    <citation type="journal article" date="2019" name="Int. J. Syst. Evol. Microbiol.">
        <title>The Global Catalogue of Microorganisms (GCM) 10K type strain sequencing project: providing services to taxonomists for standard genome sequencing and annotation.</title>
        <authorList>
            <consortium name="The Broad Institute Genomics Platform"/>
            <consortium name="The Broad Institute Genome Sequencing Center for Infectious Disease"/>
            <person name="Wu L."/>
            <person name="Ma J."/>
        </authorList>
    </citation>
    <scope>NUCLEOTIDE SEQUENCE [LARGE SCALE GENOMIC DNA]</scope>
    <source>
        <strain evidence="9">JCM 17906</strain>
    </source>
</reference>
<gene>
    <name evidence="8" type="ORF">GCM10023175_50100</name>
</gene>
<dbReference type="Gene3D" id="3.30.70.20">
    <property type="match status" value="1"/>
</dbReference>
<evidence type="ECO:0000313" key="9">
    <source>
        <dbReference type="Proteomes" id="UP001501598"/>
    </source>
</evidence>
<dbReference type="Proteomes" id="UP001501598">
    <property type="component" value="Unassembled WGS sequence"/>
</dbReference>
<organism evidence="8 9">
    <name type="scientific">Pseudonocardia xishanensis</name>
    <dbReference type="NCBI Taxonomy" id="630995"/>
    <lineage>
        <taxon>Bacteria</taxon>
        <taxon>Bacillati</taxon>
        <taxon>Actinomycetota</taxon>
        <taxon>Actinomycetes</taxon>
        <taxon>Pseudonocardiales</taxon>
        <taxon>Pseudonocardiaceae</taxon>
        <taxon>Pseudonocardia</taxon>
    </lineage>
</organism>
<keyword evidence="6" id="KW-0411">Iron-sulfur</keyword>
<evidence type="ECO:0000256" key="5">
    <source>
        <dbReference type="ARBA" id="ARBA00023004"/>
    </source>
</evidence>
<keyword evidence="3" id="KW-0479">Metal-binding</keyword>
<dbReference type="EMBL" id="BAABGT010000076">
    <property type="protein sequence ID" value="GAA4553666.1"/>
    <property type="molecule type" value="Genomic_DNA"/>
</dbReference>
<dbReference type="PANTHER" id="PTHR36923:SF3">
    <property type="entry name" value="FERREDOXIN"/>
    <property type="match status" value="1"/>
</dbReference>
<keyword evidence="2" id="KW-0813">Transport</keyword>
<evidence type="ECO:0000256" key="6">
    <source>
        <dbReference type="ARBA" id="ARBA00023014"/>
    </source>
</evidence>
<dbReference type="PANTHER" id="PTHR36923">
    <property type="entry name" value="FERREDOXIN"/>
    <property type="match status" value="1"/>
</dbReference>
<evidence type="ECO:0000256" key="2">
    <source>
        <dbReference type="ARBA" id="ARBA00022448"/>
    </source>
</evidence>
<keyword evidence="9" id="KW-1185">Reference proteome</keyword>
<keyword evidence="5" id="KW-0408">Iron</keyword>
<dbReference type="InterPro" id="IPR051269">
    <property type="entry name" value="Fe-S_cluster_ET"/>
</dbReference>
<keyword evidence="7" id="KW-0003">3Fe-4S</keyword>
<evidence type="ECO:0000256" key="4">
    <source>
        <dbReference type="ARBA" id="ARBA00022982"/>
    </source>
</evidence>
<evidence type="ECO:0000256" key="1">
    <source>
        <dbReference type="ARBA" id="ARBA00001927"/>
    </source>
</evidence>
<comment type="cofactor">
    <cofactor evidence="1">
        <name>[3Fe-4S] cluster</name>
        <dbReference type="ChEBI" id="CHEBI:21137"/>
    </cofactor>
</comment>
<name>A0ABP8RXK5_9PSEU</name>
<comment type="caution">
    <text evidence="8">The sequence shown here is derived from an EMBL/GenBank/DDBJ whole genome shotgun (WGS) entry which is preliminary data.</text>
</comment>
<protein>
    <submittedName>
        <fullName evidence="8">Ferredoxin</fullName>
    </submittedName>
</protein>
<sequence length="66" mass="7146">MKITVDDEKCMGHARCYAVNEDLFPLDDEGYSSLRTDGAVDVPDAQAADVESAITLCPERAIERAG</sequence>
<evidence type="ECO:0000256" key="7">
    <source>
        <dbReference type="ARBA" id="ARBA00023291"/>
    </source>
</evidence>
<proteinExistence type="predicted"/>
<dbReference type="SUPFAM" id="SSF54862">
    <property type="entry name" value="4Fe-4S ferredoxins"/>
    <property type="match status" value="1"/>
</dbReference>
<keyword evidence="4" id="KW-0249">Electron transport</keyword>
<dbReference type="RefSeq" id="WP_345423397.1">
    <property type="nucleotide sequence ID" value="NZ_BAABGT010000076.1"/>
</dbReference>